<evidence type="ECO:0008006" key="3">
    <source>
        <dbReference type="Google" id="ProtNLM"/>
    </source>
</evidence>
<dbReference type="Proteomes" id="UP001589810">
    <property type="component" value="Unassembled WGS sequence"/>
</dbReference>
<comment type="caution">
    <text evidence="1">The sequence shown here is derived from an EMBL/GenBank/DDBJ whole genome shotgun (WGS) entry which is preliminary data.</text>
</comment>
<accession>A0ABV6MIB0</accession>
<evidence type="ECO:0000313" key="2">
    <source>
        <dbReference type="Proteomes" id="UP001589810"/>
    </source>
</evidence>
<evidence type="ECO:0000313" key="1">
    <source>
        <dbReference type="EMBL" id="MFC0539852.1"/>
    </source>
</evidence>
<sequence length="120" mass="13208">MSEPPLIPSTPSDIRFVIDRLKWTLGLRYFKLAARSGRLYVRIGIATDYAHHTHEACLLGLVDDGYVTEGGPGTECRMSAPERGRTTLVPLTLTSRGGDYLDRLVHVLRDKAASSTGRVP</sequence>
<proteinExistence type="predicted"/>
<protein>
    <recommendedName>
        <fullName evidence="3">Transcriptional regulator</fullName>
    </recommendedName>
</protein>
<gene>
    <name evidence="1" type="ORF">ACFFH7_00065</name>
</gene>
<name>A0ABV6MIB0_9PSEU</name>
<keyword evidence="2" id="KW-1185">Reference proteome</keyword>
<reference evidence="1 2" key="1">
    <citation type="submission" date="2024-09" db="EMBL/GenBank/DDBJ databases">
        <authorList>
            <person name="Sun Q."/>
            <person name="Mori K."/>
        </authorList>
    </citation>
    <scope>NUCLEOTIDE SEQUENCE [LARGE SCALE GENOMIC DNA]</scope>
    <source>
        <strain evidence="1 2">TBRC 1432</strain>
    </source>
</reference>
<dbReference type="EMBL" id="JBHLUD010000001">
    <property type="protein sequence ID" value="MFC0539852.1"/>
    <property type="molecule type" value="Genomic_DNA"/>
</dbReference>
<organism evidence="1 2">
    <name type="scientific">Kutzneria chonburiensis</name>
    <dbReference type="NCBI Taxonomy" id="1483604"/>
    <lineage>
        <taxon>Bacteria</taxon>
        <taxon>Bacillati</taxon>
        <taxon>Actinomycetota</taxon>
        <taxon>Actinomycetes</taxon>
        <taxon>Pseudonocardiales</taxon>
        <taxon>Pseudonocardiaceae</taxon>
        <taxon>Kutzneria</taxon>
    </lineage>
</organism>
<dbReference type="RefSeq" id="WP_273938616.1">
    <property type="nucleotide sequence ID" value="NZ_CP097263.1"/>
</dbReference>